<protein>
    <recommendedName>
        <fullName evidence="4">PilX N-terminal</fullName>
    </recommendedName>
</protein>
<proteinExistence type="predicted"/>
<dbReference type="RefSeq" id="WP_149733072.1">
    <property type="nucleotide sequence ID" value="NZ_FQZD01000004.1"/>
</dbReference>
<keyword evidence="1" id="KW-1133">Transmembrane helix</keyword>
<keyword evidence="3" id="KW-1185">Reference proteome</keyword>
<evidence type="ECO:0000256" key="1">
    <source>
        <dbReference type="SAM" id="Phobius"/>
    </source>
</evidence>
<dbReference type="AlphaFoldDB" id="A0A1M6AE64"/>
<feature type="transmembrane region" description="Helical" evidence="1">
    <location>
        <begin position="12"/>
        <end position="33"/>
    </location>
</feature>
<accession>A0A1M6AE64</accession>
<evidence type="ECO:0000313" key="2">
    <source>
        <dbReference type="EMBL" id="SHI34844.1"/>
    </source>
</evidence>
<name>A0A1M6AE64_9FIRM</name>
<sequence>MRRIFTNQTGAASLIAITTMVLLAAMATTYLSLSANGLSRLTGFGYGDNIKAKAAAEAGIRYTWMNAVQNTSTTNYIWDTTKLNTSAISVDSTDSNSPTFTISLTRITANLPSGVKNTDSYYKITSVGRSGNSKAITEAYLLVSPMVSLTEFVQGGNASNNAPWTVDTINGVATAPSSSDYYQILFNGDADYAAKGITYHYKINLNSTNPSHPNDTGYGIYYLANGTPNDMSAYVLQYDPGLTPDQILVKKVVADATSQQYPWYNEQIIGGTTADGYSNQSWQSSNASASWNTANTNKTTWTNTTTLILNETTSNPATGSFITLDNESTDTTYKKDIMSVQMSTVMAELNKLKANNTSSNQMLNQDHILTIDIKPVVVNGSQNYIHRIYIDGLEILRFVDRSTKYNFAKDPGYGQTGLRVWEAQAKFSNLKNAPGAISLRSWEIQKP</sequence>
<evidence type="ECO:0008006" key="4">
    <source>
        <dbReference type="Google" id="ProtNLM"/>
    </source>
</evidence>
<keyword evidence="1" id="KW-0472">Membrane</keyword>
<dbReference type="OrthoDB" id="9759709at2"/>
<keyword evidence="1" id="KW-0812">Transmembrane</keyword>
<organism evidence="2 3">
    <name type="scientific">Propionispora hippei DSM 15287</name>
    <dbReference type="NCBI Taxonomy" id="1123003"/>
    <lineage>
        <taxon>Bacteria</taxon>
        <taxon>Bacillati</taxon>
        <taxon>Bacillota</taxon>
        <taxon>Negativicutes</taxon>
        <taxon>Selenomonadales</taxon>
        <taxon>Sporomusaceae</taxon>
        <taxon>Propionispora</taxon>
    </lineage>
</organism>
<dbReference type="EMBL" id="FQZD01000004">
    <property type="protein sequence ID" value="SHI34844.1"/>
    <property type="molecule type" value="Genomic_DNA"/>
</dbReference>
<reference evidence="2 3" key="1">
    <citation type="submission" date="2016-11" db="EMBL/GenBank/DDBJ databases">
        <authorList>
            <person name="Varghese N."/>
            <person name="Submissions S."/>
        </authorList>
    </citation>
    <scope>NUCLEOTIDE SEQUENCE [LARGE SCALE GENOMIC DNA]</scope>
    <source>
        <strain evidence="2 3">DSM 15287</strain>
    </source>
</reference>
<dbReference type="Proteomes" id="UP000322917">
    <property type="component" value="Unassembled WGS sequence"/>
</dbReference>
<gene>
    <name evidence="2" type="ORF">SAMN02745170_00131</name>
</gene>
<evidence type="ECO:0000313" key="3">
    <source>
        <dbReference type="Proteomes" id="UP000322917"/>
    </source>
</evidence>